<evidence type="ECO:0000313" key="3">
    <source>
        <dbReference type="Proteomes" id="UP000602532"/>
    </source>
</evidence>
<keyword evidence="3" id="KW-1185">Reference proteome</keyword>
<gene>
    <name evidence="2" type="ORF">H9622_06890</name>
</gene>
<organism evidence="2 3">
    <name type="scientific">Microbacterium gallinarum</name>
    <dbReference type="NCBI Taxonomy" id="2762209"/>
    <lineage>
        <taxon>Bacteria</taxon>
        <taxon>Bacillati</taxon>
        <taxon>Actinomycetota</taxon>
        <taxon>Actinomycetes</taxon>
        <taxon>Micrococcales</taxon>
        <taxon>Microbacteriaceae</taxon>
        <taxon>Microbacterium</taxon>
    </lineage>
</organism>
<proteinExistence type="predicted"/>
<comment type="caution">
    <text evidence="2">The sequence shown here is derived from an EMBL/GenBank/DDBJ whole genome shotgun (WGS) entry which is preliminary data.</text>
</comment>
<dbReference type="EMBL" id="JACSPM010000002">
    <property type="protein sequence ID" value="MBD8023317.1"/>
    <property type="molecule type" value="Genomic_DNA"/>
</dbReference>
<dbReference type="InterPro" id="IPR049193">
    <property type="entry name" value="DUF6855"/>
</dbReference>
<evidence type="ECO:0000313" key="2">
    <source>
        <dbReference type="EMBL" id="MBD8023317.1"/>
    </source>
</evidence>
<reference evidence="2 3" key="1">
    <citation type="submission" date="2020-08" db="EMBL/GenBank/DDBJ databases">
        <title>A Genomic Blueprint of the Chicken Gut Microbiome.</title>
        <authorList>
            <person name="Gilroy R."/>
            <person name="Ravi A."/>
            <person name="Getino M."/>
            <person name="Pursley I."/>
            <person name="Horton D.L."/>
            <person name="Alikhan N.-F."/>
            <person name="Baker D."/>
            <person name="Gharbi K."/>
            <person name="Hall N."/>
            <person name="Watson M."/>
            <person name="Adriaenssens E.M."/>
            <person name="Foster-Nyarko E."/>
            <person name="Jarju S."/>
            <person name="Secka A."/>
            <person name="Antonio M."/>
            <person name="Oren A."/>
            <person name="Chaudhuri R."/>
            <person name="La Ragione R.M."/>
            <person name="Hildebrand F."/>
            <person name="Pallen M.J."/>
        </authorList>
    </citation>
    <scope>NUCLEOTIDE SEQUENCE [LARGE SCALE GENOMIC DNA]</scope>
    <source>
        <strain evidence="2 3">Sa1CUA4</strain>
    </source>
</reference>
<dbReference type="Proteomes" id="UP000602532">
    <property type="component" value="Unassembled WGS sequence"/>
</dbReference>
<dbReference type="Pfam" id="PF21619">
    <property type="entry name" value="DUF6855"/>
    <property type="match status" value="1"/>
</dbReference>
<accession>A0ABR8X2A0</accession>
<dbReference type="RefSeq" id="WP_191765673.1">
    <property type="nucleotide sequence ID" value="NZ_JACSPM010000002.1"/>
</dbReference>
<sequence length="142" mass="15820">MNDDWSGSGMPDDPWRLKTPPLTSEYTIHRDDDADPPLLICQVGSTKLTYLSRAVDDLHEMLIAHGDWMPLGAADEQKEPAAGTVEAWGRSPDNPVGGWYGQRKGYRGRFAMYLPPLLEALGLVELEHNPRNNRVRAIVQPG</sequence>
<protein>
    <recommendedName>
        <fullName evidence="1">DUF6855 domain-containing protein</fullName>
    </recommendedName>
</protein>
<name>A0ABR8X2A0_9MICO</name>
<evidence type="ECO:0000259" key="1">
    <source>
        <dbReference type="Pfam" id="PF21619"/>
    </source>
</evidence>
<feature type="domain" description="DUF6855" evidence="1">
    <location>
        <begin position="8"/>
        <end position="138"/>
    </location>
</feature>